<name>A0ABT6UTM8_9GAMM</name>
<proteinExistence type="predicted"/>
<comment type="caution">
    <text evidence="1">The sequence shown here is derived from an EMBL/GenBank/DDBJ whole genome shotgun (WGS) entry which is preliminary data.</text>
</comment>
<organism evidence="1 2">
    <name type="scientific">Cobetia amphilecti</name>
    <dbReference type="NCBI Taxonomy" id="1055104"/>
    <lineage>
        <taxon>Bacteria</taxon>
        <taxon>Pseudomonadati</taxon>
        <taxon>Pseudomonadota</taxon>
        <taxon>Gammaproteobacteria</taxon>
        <taxon>Oceanospirillales</taxon>
        <taxon>Halomonadaceae</taxon>
        <taxon>Cobetia</taxon>
    </lineage>
</organism>
<accession>A0ABT6UTM8</accession>
<evidence type="ECO:0000313" key="2">
    <source>
        <dbReference type="Proteomes" id="UP001229025"/>
    </source>
</evidence>
<sequence>MGNGAAEDLPRVTERSVDYLFDCLAQLHGAHWHRRCREMGWGFERDGQWISCDAEGDWLQALAHLTTKHLQCGIKAEKARTGTSLRQRGNVFPPDSAMQFAEMCQMTPEGLGLPDFDTAWQALQDHAFAGRPYPHDAIAAAAEFMDLHGMASASYRQMEKHEKAFRVYYGQVVDRHARGEGFKAQAALGHDGQLSRAEQAALAGQARAQQAASDLAGITPAQALKLMRGGLPRD</sequence>
<reference evidence="2" key="2">
    <citation type="submission" date="2023-07" db="EMBL/GenBank/DDBJ databases">
        <title>Genome-based characterization of strain KMM 296 and proposal for reclassification of Cobetia litoralis and Cobetia pacifica, and emended description of the species Cobetia amphilecti and Cobetia marina.</title>
        <authorList>
            <person name="Balabanova L."/>
            <person name="Nedashkovskaya O."/>
        </authorList>
    </citation>
    <scope>NUCLEOTIDE SEQUENCE [LARGE SCALE GENOMIC DNA]</scope>
    <source>
        <strain evidence="2">NRIC 0815</strain>
    </source>
</reference>
<dbReference type="Proteomes" id="UP001229025">
    <property type="component" value="Unassembled WGS sequence"/>
</dbReference>
<evidence type="ECO:0000313" key="1">
    <source>
        <dbReference type="EMBL" id="MDI5886072.1"/>
    </source>
</evidence>
<reference evidence="1 2" key="1">
    <citation type="submission" date="2023-04" db="EMBL/GenBank/DDBJ databases">
        <authorList>
            <person name="Otstavnykh N."/>
            <person name="Seitkalieva A."/>
            <person name="Bystritskaya E."/>
        </authorList>
    </citation>
    <scope>NUCLEOTIDE SEQUENCE [LARGE SCALE GENOMIC DNA]</scope>
    <source>
        <strain evidence="1 2">NRIC 0815</strain>
    </source>
</reference>
<protein>
    <submittedName>
        <fullName evidence="1">Uncharacterized protein</fullName>
    </submittedName>
</protein>
<keyword evidence="2" id="KW-1185">Reference proteome</keyword>
<dbReference type="EMBL" id="JASCSA010000025">
    <property type="protein sequence ID" value="MDI5886072.1"/>
    <property type="molecule type" value="Genomic_DNA"/>
</dbReference>
<gene>
    <name evidence="1" type="ORF">QLT01_17145</name>
</gene>